<accession>A0A9D4ZN83</accession>
<keyword evidence="1" id="KW-0677">Repeat</keyword>
<dbReference type="EMBL" id="JABFUD020000003">
    <property type="protein sequence ID" value="KAI5081863.1"/>
    <property type="molecule type" value="Genomic_DNA"/>
</dbReference>
<dbReference type="PANTHER" id="PTHR47205:SF1">
    <property type="entry name" value="OS07G0599000 PROTEIN"/>
    <property type="match status" value="1"/>
</dbReference>
<evidence type="ECO:0000256" key="2">
    <source>
        <dbReference type="PROSITE-ProRule" id="PRU00708"/>
    </source>
</evidence>
<evidence type="ECO:0000256" key="1">
    <source>
        <dbReference type="ARBA" id="ARBA00022737"/>
    </source>
</evidence>
<dbReference type="InterPro" id="IPR002885">
    <property type="entry name" value="PPR_rpt"/>
</dbReference>
<gene>
    <name evidence="5" type="ORF">GOP47_0001606</name>
</gene>
<dbReference type="Pfam" id="PF13041">
    <property type="entry name" value="PPR_2"/>
    <property type="match status" value="1"/>
</dbReference>
<dbReference type="Pfam" id="PF23276">
    <property type="entry name" value="TPR_24"/>
    <property type="match status" value="1"/>
</dbReference>
<dbReference type="InterPro" id="IPR044605">
    <property type="entry name" value="At1g26460-like"/>
</dbReference>
<keyword evidence="6" id="KW-1185">Reference proteome</keyword>
<dbReference type="InterPro" id="IPR057027">
    <property type="entry name" value="TPR_mt"/>
</dbReference>
<dbReference type="Proteomes" id="UP000886520">
    <property type="component" value="Chromosome 2"/>
</dbReference>
<sequence>MSSFRGFFKLFYRRGIKAKEARGVHASHCVDTSPSLLRHSTLPNFKPAPDSPATKGVNINLLTGHGFLQFRGLHASLQAWQMSQPEAEEPTPSPDAGEVPAPASAEANVAPASVEQAASAAQGDKPVDATKGVLAPIVPGMPVVHRGASAPVVGHSLSIHGLVKEMTERIRQRLFEEAIQIYREWLQCIDPVTGKPNKPLVTPCNIALLAEGLKGAPVDVLLKRVEEMGRLGLAPNTDTFYVLFNAAGEGKDLAVFDRLFKIVQDLGIPVQTEWCTKAIARLRFDSDVWKAMDYVRIMVTNNLSPDDVTISKLVSSFSRIGQAQKATDLVRWGQKRDAHPSLNSLGDLLQACVESDVSEGALLSLELLFGRRKGRPVRNPSLDEGTLLAVLSLAARTGDVTLSTKAWEVLLVSLKQSHPPSEACFLARLHAATTGGDLDLAISTMQAMEKEYASAVNTEVFSPFTSLRPFVLGVARGGGATLDTTYFKLEALASTYQVPLSAINCVILGCANVWDIDRCYQTFEAIRSVFGLMPNVHSCNALIEGFAKMKKVPETLKVYEFMIGSGLHPDQRTFESLIKAHIVNRDTKSAMETVNEMIDAGFSLHKDLAVKLRRRFIRECDDQGARDILGFKQKFNYADGFTDSG</sequence>
<feature type="region of interest" description="Disordered" evidence="3">
    <location>
        <begin position="81"/>
        <end position="125"/>
    </location>
</feature>
<comment type="caution">
    <text evidence="5">The sequence shown here is derived from an EMBL/GenBank/DDBJ whole genome shotgun (WGS) entry which is preliminary data.</text>
</comment>
<proteinExistence type="predicted"/>
<organism evidence="5 6">
    <name type="scientific">Adiantum capillus-veneris</name>
    <name type="common">Maidenhair fern</name>
    <dbReference type="NCBI Taxonomy" id="13818"/>
    <lineage>
        <taxon>Eukaryota</taxon>
        <taxon>Viridiplantae</taxon>
        <taxon>Streptophyta</taxon>
        <taxon>Embryophyta</taxon>
        <taxon>Tracheophyta</taxon>
        <taxon>Polypodiopsida</taxon>
        <taxon>Polypodiidae</taxon>
        <taxon>Polypodiales</taxon>
        <taxon>Pteridineae</taxon>
        <taxon>Pteridaceae</taxon>
        <taxon>Vittarioideae</taxon>
        <taxon>Adiantum</taxon>
    </lineage>
</organism>
<feature type="repeat" description="PPR" evidence="2">
    <location>
        <begin position="570"/>
        <end position="604"/>
    </location>
</feature>
<feature type="domain" description="Pentatricopeptide repeat-containing protein-mitochondrial" evidence="4">
    <location>
        <begin position="384"/>
        <end position="525"/>
    </location>
</feature>
<dbReference type="Gene3D" id="1.25.40.10">
    <property type="entry name" value="Tetratricopeptide repeat domain"/>
    <property type="match status" value="2"/>
</dbReference>
<evidence type="ECO:0000256" key="3">
    <source>
        <dbReference type="SAM" id="MobiDB-lite"/>
    </source>
</evidence>
<evidence type="ECO:0000313" key="6">
    <source>
        <dbReference type="Proteomes" id="UP000886520"/>
    </source>
</evidence>
<feature type="repeat" description="PPR" evidence="2">
    <location>
        <begin position="535"/>
        <end position="569"/>
    </location>
</feature>
<protein>
    <recommendedName>
        <fullName evidence="4">Pentatricopeptide repeat-containing protein-mitochondrial domain-containing protein</fullName>
    </recommendedName>
</protein>
<name>A0A9D4ZN83_ADICA</name>
<dbReference type="OrthoDB" id="185373at2759"/>
<evidence type="ECO:0000259" key="4">
    <source>
        <dbReference type="Pfam" id="PF23276"/>
    </source>
</evidence>
<dbReference type="PANTHER" id="PTHR47205">
    <property type="entry name" value="OS07G0599000 PROTEIN"/>
    <property type="match status" value="1"/>
</dbReference>
<dbReference type="NCBIfam" id="TIGR00756">
    <property type="entry name" value="PPR"/>
    <property type="match status" value="1"/>
</dbReference>
<dbReference type="InterPro" id="IPR011990">
    <property type="entry name" value="TPR-like_helical_dom_sf"/>
</dbReference>
<dbReference type="AlphaFoldDB" id="A0A9D4ZN83"/>
<dbReference type="PROSITE" id="PS51375">
    <property type="entry name" value="PPR"/>
    <property type="match status" value="2"/>
</dbReference>
<evidence type="ECO:0000313" key="5">
    <source>
        <dbReference type="EMBL" id="KAI5081863.1"/>
    </source>
</evidence>
<reference evidence="5" key="1">
    <citation type="submission" date="2021-01" db="EMBL/GenBank/DDBJ databases">
        <title>Adiantum capillus-veneris genome.</title>
        <authorList>
            <person name="Fang Y."/>
            <person name="Liao Q."/>
        </authorList>
    </citation>
    <scope>NUCLEOTIDE SEQUENCE</scope>
    <source>
        <strain evidence="5">H3</strain>
        <tissue evidence="5">Leaf</tissue>
    </source>
</reference>
<feature type="compositionally biased region" description="Low complexity" evidence="3">
    <location>
        <begin position="98"/>
        <end position="122"/>
    </location>
</feature>